<organism evidence="1 2">
    <name type="scientific">Bartonella pachyuromydis</name>
    <dbReference type="NCBI Taxonomy" id="931097"/>
    <lineage>
        <taxon>Bacteria</taxon>
        <taxon>Pseudomonadati</taxon>
        <taxon>Pseudomonadota</taxon>
        <taxon>Alphaproteobacteria</taxon>
        <taxon>Hyphomicrobiales</taxon>
        <taxon>Bartonellaceae</taxon>
        <taxon>Bartonella</taxon>
    </lineage>
</organism>
<keyword evidence="2" id="KW-1185">Reference proteome</keyword>
<dbReference type="Proteomes" id="UP001501699">
    <property type="component" value="Unassembled WGS sequence"/>
</dbReference>
<name>A0ABP8VB76_9HYPH</name>
<gene>
    <name evidence="1" type="ORF">GCM10023262_01070</name>
</gene>
<protein>
    <submittedName>
        <fullName evidence="1">Uncharacterized protein</fullName>
    </submittedName>
</protein>
<evidence type="ECO:0000313" key="1">
    <source>
        <dbReference type="EMBL" id="GAA4657781.1"/>
    </source>
</evidence>
<dbReference type="Gene3D" id="1.20.58.430">
    <property type="entry name" value="Type IV secretion system, VirB5-domain"/>
    <property type="match status" value="1"/>
</dbReference>
<dbReference type="CDD" id="cd14262">
    <property type="entry name" value="VirB5_like"/>
    <property type="match status" value="1"/>
</dbReference>
<dbReference type="RefSeq" id="WP_345118148.1">
    <property type="nucleotide sequence ID" value="NZ_BAABJA010000001.1"/>
</dbReference>
<dbReference type="EMBL" id="BAABJA010000001">
    <property type="protein sequence ID" value="GAA4657781.1"/>
    <property type="molecule type" value="Genomic_DNA"/>
</dbReference>
<accession>A0ABP8VB76</accession>
<sequence length="232" mass="26900">MKKLIVATLISVFLGISNSLLRAQESDGRLQDQLISVMGDQINYVQEQLNEIEKIYKSITGLRIRNATIDSNSDLLLAEPQHIYDKDKETEISDKFPQLIKNIKKQEEEYSQKPTVHEIRTLIDLRSQYAAVIDKVVSLRVFEETEARFMLIAQHLMAIRDTKDLKSVAELQTQIKSILAMVQNEATKLQMVVHLRNAEQELIRQQKYKRNIRILNHQNTRMPTVKYVKVGL</sequence>
<comment type="caution">
    <text evidence="1">The sequence shown here is derived from an EMBL/GenBank/DDBJ whole genome shotgun (WGS) entry which is preliminary data.</text>
</comment>
<evidence type="ECO:0000313" key="2">
    <source>
        <dbReference type="Proteomes" id="UP001501699"/>
    </source>
</evidence>
<dbReference type="InterPro" id="IPR014158">
    <property type="entry name" value="T4SS_VirB5"/>
</dbReference>
<reference evidence="2" key="1">
    <citation type="journal article" date="2019" name="Int. J. Syst. Evol. Microbiol.">
        <title>The Global Catalogue of Microorganisms (GCM) 10K type strain sequencing project: providing services to taxonomists for standard genome sequencing and annotation.</title>
        <authorList>
            <consortium name="The Broad Institute Genomics Platform"/>
            <consortium name="The Broad Institute Genome Sequencing Center for Infectious Disease"/>
            <person name="Wu L."/>
            <person name="Ma J."/>
        </authorList>
    </citation>
    <scope>NUCLEOTIDE SEQUENCE [LARGE SCALE GENOMIC DNA]</scope>
    <source>
        <strain evidence="2">JCM 17714</strain>
    </source>
</reference>
<dbReference type="InterPro" id="IPR023220">
    <property type="entry name" value="T4SS_VirB5-domain"/>
</dbReference>
<proteinExistence type="predicted"/>
<dbReference type="SUPFAM" id="SSF101082">
    <property type="entry name" value="Typo IV secretion system protein TraC"/>
    <property type="match status" value="1"/>
</dbReference>
<dbReference type="Pfam" id="PF07996">
    <property type="entry name" value="T4SS"/>
    <property type="match status" value="1"/>
</dbReference>